<dbReference type="Proteomes" id="UP000765509">
    <property type="component" value="Unassembled WGS sequence"/>
</dbReference>
<proteinExistence type="predicted"/>
<comment type="caution">
    <text evidence="2">The sequence shown here is derived from an EMBL/GenBank/DDBJ whole genome shotgun (WGS) entry which is preliminary data.</text>
</comment>
<dbReference type="EMBL" id="AVOT02036759">
    <property type="protein sequence ID" value="MBW0531337.1"/>
    <property type="molecule type" value="Genomic_DNA"/>
</dbReference>
<keyword evidence="3" id="KW-1185">Reference proteome</keyword>
<feature type="domain" description="Tf2-1-like SH3-like" evidence="1">
    <location>
        <begin position="97"/>
        <end position="158"/>
    </location>
</feature>
<protein>
    <recommendedName>
        <fullName evidence="1">Tf2-1-like SH3-like domain-containing protein</fullName>
    </recommendedName>
</protein>
<dbReference type="InterPro" id="IPR056924">
    <property type="entry name" value="SH3_Tf2-1"/>
</dbReference>
<evidence type="ECO:0000313" key="2">
    <source>
        <dbReference type="EMBL" id="MBW0531337.1"/>
    </source>
</evidence>
<dbReference type="GO" id="GO:0003676">
    <property type="term" value="F:nucleic acid binding"/>
    <property type="evidence" value="ECO:0007669"/>
    <property type="project" value="InterPro"/>
</dbReference>
<dbReference type="AlphaFoldDB" id="A0A9Q3F4F9"/>
<dbReference type="InterPro" id="IPR036397">
    <property type="entry name" value="RNaseH_sf"/>
</dbReference>
<evidence type="ECO:0000313" key="3">
    <source>
        <dbReference type="Proteomes" id="UP000765509"/>
    </source>
</evidence>
<dbReference type="OrthoDB" id="2630497at2759"/>
<evidence type="ECO:0000259" key="1">
    <source>
        <dbReference type="Pfam" id="PF24626"/>
    </source>
</evidence>
<dbReference type="Pfam" id="PF24626">
    <property type="entry name" value="SH3_Tf2-1"/>
    <property type="match status" value="1"/>
</dbReference>
<dbReference type="Gene3D" id="3.30.420.10">
    <property type="entry name" value="Ribonuclease H-like superfamily/Ribonuclease H"/>
    <property type="match status" value="1"/>
</dbReference>
<name>A0A9Q3F4F9_9BASI</name>
<organism evidence="2 3">
    <name type="scientific">Austropuccinia psidii MF-1</name>
    <dbReference type="NCBI Taxonomy" id="1389203"/>
    <lineage>
        <taxon>Eukaryota</taxon>
        <taxon>Fungi</taxon>
        <taxon>Dikarya</taxon>
        <taxon>Basidiomycota</taxon>
        <taxon>Pucciniomycotina</taxon>
        <taxon>Pucciniomycetes</taxon>
        <taxon>Pucciniales</taxon>
        <taxon>Sphaerophragmiaceae</taxon>
        <taxon>Austropuccinia</taxon>
    </lineage>
</organism>
<dbReference type="PANTHER" id="PTHR45835:SF99">
    <property type="entry name" value="CHROMO DOMAIN-CONTAINING PROTEIN-RELATED"/>
    <property type="match status" value="1"/>
</dbReference>
<reference evidence="2" key="1">
    <citation type="submission" date="2021-03" db="EMBL/GenBank/DDBJ databases">
        <title>Draft genome sequence of rust myrtle Austropuccinia psidii MF-1, a brazilian biotype.</title>
        <authorList>
            <person name="Quecine M.C."/>
            <person name="Pachon D.M.R."/>
            <person name="Bonatelli M.L."/>
            <person name="Correr F.H."/>
            <person name="Franceschini L.M."/>
            <person name="Leite T.F."/>
            <person name="Margarido G.R.A."/>
            <person name="Almeida C.A."/>
            <person name="Ferrarezi J.A."/>
            <person name="Labate C.A."/>
        </authorList>
    </citation>
    <scope>NUCLEOTIDE SEQUENCE</scope>
    <source>
        <strain evidence="2">MF-1</strain>
    </source>
</reference>
<accession>A0A9Q3F4F9</accession>
<gene>
    <name evidence="2" type="ORF">O181_071052</name>
</gene>
<sequence>MYSSYHQDDSHTLLPLAEFDYNNAEHSSTNQSPFFTIYGRHPSFDSIHISQGSPSGKLSARLQSVQQVVKEELKSEIRRFKKSAYRNRMIPPYFQPGNMVFPAPKNIKTTIHTKKLSERGLGPFKVLKKVGSHAYHLKYPLKWKSAHPVFHVSLLEPFKK</sequence>
<dbReference type="PANTHER" id="PTHR45835">
    <property type="entry name" value="YALI0A06105P"/>
    <property type="match status" value="1"/>
</dbReference>